<sequence length="332" mass="34279">MAATTTQTNTNDAWKTLQPYMSGFLQDAKTKYQEGQWGKPYAGSTVVPFAQQTTDALGQIQGIAGQGDQLNQAAMNNAQGVLSSGGMSDWQKGALGGAYDVATGANRVNTEGQLQGLLNSNNDNFNAVLDKQAGAMTNDIGRSFSNAGRYGSAAMTGAITDQVGDFRQKAASDHYDQQMAQQAGLLNQIGQVQGTNIANQVGAGQAINNAGNQAQQLAAGYSAMSPALYAQQYAGADRLASVGNQYEDLSTRTMQDQLDKWNANQNLSLNQLQQYGGLLGVGTGMSGAANTSSSVKAPTNYGAIAGAVGTGLSLAKDLFGSAGSSAVTGGLW</sequence>
<proteinExistence type="predicted"/>
<comment type="caution">
    <text evidence="1">The sequence shown here is derived from an EMBL/GenBank/DDBJ whole genome shotgun (WGS) entry which is preliminary data.</text>
</comment>
<dbReference type="Proteomes" id="UP001596150">
    <property type="component" value="Unassembled WGS sequence"/>
</dbReference>
<gene>
    <name evidence="1" type="ORF">ACFPP9_24795</name>
</gene>
<evidence type="ECO:0000313" key="2">
    <source>
        <dbReference type="Proteomes" id="UP001596150"/>
    </source>
</evidence>
<evidence type="ECO:0000313" key="1">
    <source>
        <dbReference type="EMBL" id="MFC5519005.1"/>
    </source>
</evidence>
<dbReference type="EMBL" id="JBHSML010000031">
    <property type="protein sequence ID" value="MFC5519005.1"/>
    <property type="molecule type" value="Genomic_DNA"/>
</dbReference>
<protein>
    <recommendedName>
        <fullName evidence="3">DNA injection protein</fullName>
    </recommendedName>
</protein>
<evidence type="ECO:0008006" key="3">
    <source>
        <dbReference type="Google" id="ProtNLM"/>
    </source>
</evidence>
<organism evidence="1 2">
    <name type="scientific">Kaistia terrae</name>
    <dbReference type="NCBI Taxonomy" id="537017"/>
    <lineage>
        <taxon>Bacteria</taxon>
        <taxon>Pseudomonadati</taxon>
        <taxon>Pseudomonadota</taxon>
        <taxon>Alphaproteobacteria</taxon>
        <taxon>Hyphomicrobiales</taxon>
        <taxon>Kaistiaceae</taxon>
        <taxon>Kaistia</taxon>
    </lineage>
</organism>
<accession>A0ABW0Q2E8</accession>
<name>A0ABW0Q2E8_9HYPH</name>
<dbReference type="RefSeq" id="WP_266346296.1">
    <property type="nucleotide sequence ID" value="NZ_JAPKNH010000015.1"/>
</dbReference>
<reference evidence="2" key="1">
    <citation type="journal article" date="2019" name="Int. J. Syst. Evol. Microbiol.">
        <title>The Global Catalogue of Microorganisms (GCM) 10K type strain sequencing project: providing services to taxonomists for standard genome sequencing and annotation.</title>
        <authorList>
            <consortium name="The Broad Institute Genomics Platform"/>
            <consortium name="The Broad Institute Genome Sequencing Center for Infectious Disease"/>
            <person name="Wu L."/>
            <person name="Ma J."/>
        </authorList>
    </citation>
    <scope>NUCLEOTIDE SEQUENCE [LARGE SCALE GENOMIC DNA]</scope>
    <source>
        <strain evidence="2">KACC 12633</strain>
    </source>
</reference>
<keyword evidence="2" id="KW-1185">Reference proteome</keyword>